<feature type="modified residue" description="4-aspartylphosphate" evidence="4">
    <location>
        <position position="55"/>
    </location>
</feature>
<dbReference type="CDD" id="cd17536">
    <property type="entry name" value="REC_YesN-like"/>
    <property type="match status" value="1"/>
</dbReference>
<keyword evidence="3" id="KW-0804">Transcription</keyword>
<dbReference type="GO" id="GO:0003700">
    <property type="term" value="F:DNA-binding transcription factor activity"/>
    <property type="evidence" value="ECO:0007669"/>
    <property type="project" value="InterPro"/>
</dbReference>
<dbReference type="InterPro" id="IPR009057">
    <property type="entry name" value="Homeodomain-like_sf"/>
</dbReference>
<evidence type="ECO:0000313" key="8">
    <source>
        <dbReference type="Proteomes" id="UP000677918"/>
    </source>
</evidence>
<accession>A0A8J4GZG5</accession>
<dbReference type="Gene3D" id="3.40.50.2300">
    <property type="match status" value="1"/>
</dbReference>
<dbReference type="AlphaFoldDB" id="A0A8J4GZG5"/>
<keyword evidence="8" id="KW-1185">Reference proteome</keyword>
<gene>
    <name evidence="7" type="ORF">XYCOK13_08480</name>
</gene>
<dbReference type="PRINTS" id="PR00032">
    <property type="entry name" value="HTHARAC"/>
</dbReference>
<dbReference type="Pfam" id="PF12833">
    <property type="entry name" value="HTH_18"/>
    <property type="match status" value="1"/>
</dbReference>
<dbReference type="RefSeq" id="WP_213410640.1">
    <property type="nucleotide sequence ID" value="NZ_BOVK01000011.1"/>
</dbReference>
<dbReference type="PANTHER" id="PTHR43280">
    <property type="entry name" value="ARAC-FAMILY TRANSCRIPTIONAL REGULATOR"/>
    <property type="match status" value="1"/>
</dbReference>
<evidence type="ECO:0000259" key="6">
    <source>
        <dbReference type="PROSITE" id="PS50110"/>
    </source>
</evidence>
<dbReference type="Proteomes" id="UP000677918">
    <property type="component" value="Unassembled WGS sequence"/>
</dbReference>
<dbReference type="GO" id="GO:0000160">
    <property type="term" value="P:phosphorelay signal transduction system"/>
    <property type="evidence" value="ECO:0007669"/>
    <property type="project" value="InterPro"/>
</dbReference>
<evidence type="ECO:0000256" key="1">
    <source>
        <dbReference type="ARBA" id="ARBA00023015"/>
    </source>
</evidence>
<evidence type="ECO:0000256" key="4">
    <source>
        <dbReference type="PROSITE-ProRule" id="PRU00169"/>
    </source>
</evidence>
<comment type="caution">
    <text evidence="7">The sequence shown here is derived from an EMBL/GenBank/DDBJ whole genome shotgun (WGS) entry which is preliminary data.</text>
</comment>
<dbReference type="GO" id="GO:0043565">
    <property type="term" value="F:sequence-specific DNA binding"/>
    <property type="evidence" value="ECO:0007669"/>
    <property type="project" value="InterPro"/>
</dbReference>
<evidence type="ECO:0000313" key="7">
    <source>
        <dbReference type="EMBL" id="GIQ68024.1"/>
    </source>
</evidence>
<dbReference type="EMBL" id="BOVK01000011">
    <property type="protein sequence ID" value="GIQ68024.1"/>
    <property type="molecule type" value="Genomic_DNA"/>
</dbReference>
<dbReference type="SMART" id="SM00448">
    <property type="entry name" value="REC"/>
    <property type="match status" value="1"/>
</dbReference>
<evidence type="ECO:0000259" key="5">
    <source>
        <dbReference type="PROSITE" id="PS01124"/>
    </source>
</evidence>
<organism evidence="7 8">
    <name type="scientific">Xylanibacillus composti</name>
    <dbReference type="NCBI Taxonomy" id="1572762"/>
    <lineage>
        <taxon>Bacteria</taxon>
        <taxon>Bacillati</taxon>
        <taxon>Bacillota</taxon>
        <taxon>Bacilli</taxon>
        <taxon>Bacillales</taxon>
        <taxon>Paenibacillaceae</taxon>
        <taxon>Xylanibacillus</taxon>
    </lineage>
</organism>
<evidence type="ECO:0000256" key="2">
    <source>
        <dbReference type="ARBA" id="ARBA00023125"/>
    </source>
</evidence>
<dbReference type="Gene3D" id="1.10.10.60">
    <property type="entry name" value="Homeodomain-like"/>
    <property type="match status" value="2"/>
</dbReference>
<name>A0A8J4GZG5_9BACL</name>
<dbReference type="InterPro" id="IPR001789">
    <property type="entry name" value="Sig_transdc_resp-reg_receiver"/>
</dbReference>
<dbReference type="SUPFAM" id="SSF52172">
    <property type="entry name" value="CheY-like"/>
    <property type="match status" value="1"/>
</dbReference>
<dbReference type="InterPro" id="IPR018060">
    <property type="entry name" value="HTH_AraC"/>
</dbReference>
<keyword evidence="1" id="KW-0805">Transcription regulation</keyword>
<dbReference type="PROSITE" id="PS01124">
    <property type="entry name" value="HTH_ARAC_FAMILY_2"/>
    <property type="match status" value="1"/>
</dbReference>
<dbReference type="InterPro" id="IPR018062">
    <property type="entry name" value="HTH_AraC-typ_CS"/>
</dbReference>
<reference evidence="7" key="1">
    <citation type="submission" date="2021-04" db="EMBL/GenBank/DDBJ databases">
        <title>Draft genome sequence of Xylanibacillus composti strain K13.</title>
        <authorList>
            <person name="Uke A."/>
            <person name="Chhe C."/>
            <person name="Baramee S."/>
            <person name="Kosugi A."/>
        </authorList>
    </citation>
    <scope>NUCLEOTIDE SEQUENCE</scope>
    <source>
        <strain evidence="7">K13</strain>
    </source>
</reference>
<feature type="domain" description="HTH araC/xylS-type" evidence="5">
    <location>
        <begin position="433"/>
        <end position="531"/>
    </location>
</feature>
<feature type="domain" description="Response regulatory" evidence="6">
    <location>
        <begin position="3"/>
        <end position="120"/>
    </location>
</feature>
<evidence type="ECO:0000256" key="3">
    <source>
        <dbReference type="ARBA" id="ARBA00023163"/>
    </source>
</evidence>
<dbReference type="SMART" id="SM00342">
    <property type="entry name" value="HTH_ARAC"/>
    <property type="match status" value="1"/>
</dbReference>
<dbReference type="PROSITE" id="PS00041">
    <property type="entry name" value="HTH_ARAC_FAMILY_1"/>
    <property type="match status" value="1"/>
</dbReference>
<proteinExistence type="predicted"/>
<protein>
    <submittedName>
        <fullName evidence="7">Helix-turn-helix domain-containing protein</fullName>
    </submittedName>
</protein>
<dbReference type="SUPFAM" id="SSF46689">
    <property type="entry name" value="Homeodomain-like"/>
    <property type="match status" value="2"/>
</dbReference>
<dbReference type="Pfam" id="PF00072">
    <property type="entry name" value="Response_reg"/>
    <property type="match status" value="1"/>
</dbReference>
<dbReference type="InterPro" id="IPR020449">
    <property type="entry name" value="Tscrpt_reg_AraC-type_HTH"/>
</dbReference>
<dbReference type="InterPro" id="IPR011006">
    <property type="entry name" value="CheY-like_superfamily"/>
</dbReference>
<dbReference type="PROSITE" id="PS50110">
    <property type="entry name" value="RESPONSE_REGULATORY"/>
    <property type="match status" value="1"/>
</dbReference>
<dbReference type="PANTHER" id="PTHR43280:SF34">
    <property type="entry name" value="ARAC-FAMILY TRANSCRIPTIONAL REGULATOR"/>
    <property type="match status" value="1"/>
</dbReference>
<keyword evidence="4" id="KW-0597">Phosphoprotein</keyword>
<keyword evidence="2" id="KW-0238">DNA-binding</keyword>
<sequence>MYRLLVVDDELFAIKGITQGIEWSDLQIESVMEAMDVDEAKQILGSERVDVLISDIEMPGENGLELLEWLQTHSPNTETIFLTGHANFSYAQRAIHLGSFDYVLKPVDHDQLKETVRKALELIREERELLDFHETYKMYYQQWTQQLPALVERFWQDVLAGRMPLSPQRLQASLDMYEIPLSLDGHILPVLISVEEWKEELSTRDEEIMEYALRKAAAEIILQEGPGAVIQDRGDYNLALIYLAPGESLDRTSIIARCKEYVQACNRYFYCSLSCYIGDEAQIGGLQQSLNRLLEMERSNLKLMNEVFLQQDVRGSADSMLPPPSFTDWLVLFEAGKKDELLTRIEEKLDSMQKEEVGQESLAAFFFGFMNMVYLFAHKKGLSVNEIFTAPEMMDMGAVTRSYHHLRTWATRVVNAAVETTGSKLKDVSAVIAKIQHYIQTHLNEELNREDLAALVYLNPAYVSRLFKKETGVSLSEYIQTVRMEQAKQLLAESNDKISSVAEAVGYSHFSHFAKLFKKITGITPQEYRKRFQEFVE</sequence>